<proteinExistence type="predicted"/>
<dbReference type="InterPro" id="IPR050782">
    <property type="entry name" value="PP1_regulatory_subunit_3"/>
</dbReference>
<feature type="domain" description="CBM21" evidence="2">
    <location>
        <begin position="144"/>
        <end position="253"/>
    </location>
</feature>
<dbReference type="Gene3D" id="2.60.40.2440">
    <property type="entry name" value="Carbohydrate binding type-21 domain"/>
    <property type="match status" value="1"/>
</dbReference>
<accession>A0A8J4X401</accession>
<dbReference type="CDD" id="cd22255">
    <property type="entry name" value="PBD_PPP1R3A"/>
    <property type="match status" value="1"/>
</dbReference>
<dbReference type="GO" id="GO:0008157">
    <property type="term" value="F:protein phosphatase 1 binding"/>
    <property type="evidence" value="ECO:0007669"/>
    <property type="project" value="TreeGrafter"/>
</dbReference>
<dbReference type="GO" id="GO:2001069">
    <property type="term" value="F:glycogen binding"/>
    <property type="evidence" value="ECO:0007669"/>
    <property type="project" value="TreeGrafter"/>
</dbReference>
<dbReference type="Proteomes" id="UP000727407">
    <property type="component" value="Unassembled WGS sequence"/>
</dbReference>
<feature type="compositionally biased region" description="Acidic residues" evidence="1">
    <location>
        <begin position="33"/>
        <end position="44"/>
    </location>
</feature>
<feature type="non-terminal residue" evidence="3">
    <location>
        <position position="1"/>
    </location>
</feature>
<evidence type="ECO:0000313" key="3">
    <source>
        <dbReference type="EMBL" id="KAF5901499.1"/>
    </source>
</evidence>
<name>A0A8J4X401_CLAMG</name>
<dbReference type="Pfam" id="PF03370">
    <property type="entry name" value="CBM_21"/>
    <property type="match status" value="1"/>
</dbReference>
<reference evidence="3" key="1">
    <citation type="submission" date="2020-07" db="EMBL/GenBank/DDBJ databases">
        <title>Clarias magur genome sequencing, assembly and annotation.</title>
        <authorList>
            <person name="Kushwaha B."/>
            <person name="Kumar R."/>
            <person name="Das P."/>
            <person name="Joshi C.G."/>
            <person name="Kumar D."/>
            <person name="Nagpure N.S."/>
            <person name="Pandey M."/>
            <person name="Agarwal S."/>
            <person name="Srivastava S."/>
            <person name="Singh M."/>
            <person name="Sahoo L."/>
            <person name="Jayasankar P."/>
            <person name="Meher P.K."/>
            <person name="Koringa P.G."/>
            <person name="Iquebal M.A."/>
            <person name="Das S.P."/>
            <person name="Bit A."/>
            <person name="Patnaik S."/>
            <person name="Patel N."/>
            <person name="Shah T.M."/>
            <person name="Hinsu A."/>
            <person name="Jena J.K."/>
        </authorList>
    </citation>
    <scope>NUCLEOTIDE SEQUENCE</scope>
    <source>
        <strain evidence="3">CIFAMagur01</strain>
        <tissue evidence="3">Testis</tissue>
    </source>
</reference>
<sequence>MAQGNHFLTIPKQEGLFTAIKSGRGEDNGDNSPVEDEDEEETEEEVRFIPRCSPVPRKRGPSITDETAEYMRIRLALQRRVSFADATGGELVDVREFAAFDSGDDENNADWEEEEAKCRRAYLEPVYRVWPEFQARDTSDLMPAVRAGKVEVEKVTPVQNQPLSFDALICVLNVSYHKRVYVRSTMDGWITCTDSVAEYVQGSHDGDTDRFSARLSFSEPYLFNGARIDFVVRYETSEGEFWANNSGRNYSVTLVVSYEEDTRQDNKVDDREIKGILKPSRISGEDDSDFYQDTDDGNDDDAERETVAEIPSTMSPLIIKPEIDIE</sequence>
<dbReference type="PANTHER" id="PTHR12307:SF40">
    <property type="entry name" value="PROTEIN PHOSPHATASE 1 REGULATORY SUBUNIT 3F"/>
    <property type="match status" value="1"/>
</dbReference>
<feature type="region of interest" description="Disordered" evidence="1">
    <location>
        <begin position="1"/>
        <end position="47"/>
    </location>
</feature>
<gene>
    <name evidence="3" type="ORF">DAT39_008764</name>
</gene>
<feature type="compositionally biased region" description="Acidic residues" evidence="1">
    <location>
        <begin position="285"/>
        <end position="303"/>
    </location>
</feature>
<protein>
    <submittedName>
        <fullName evidence="3">Protein phosphatase 1 regulatory subunit 3A-like isoform X3</fullName>
    </submittedName>
</protein>
<evidence type="ECO:0000259" key="2">
    <source>
        <dbReference type="PROSITE" id="PS51159"/>
    </source>
</evidence>
<feature type="region of interest" description="Disordered" evidence="1">
    <location>
        <begin position="280"/>
        <end position="313"/>
    </location>
</feature>
<dbReference type="OrthoDB" id="8942186at2759"/>
<evidence type="ECO:0000313" key="4">
    <source>
        <dbReference type="Proteomes" id="UP000727407"/>
    </source>
</evidence>
<dbReference type="GO" id="GO:0005979">
    <property type="term" value="P:regulation of glycogen biosynthetic process"/>
    <property type="evidence" value="ECO:0007669"/>
    <property type="project" value="TreeGrafter"/>
</dbReference>
<dbReference type="GO" id="GO:0000164">
    <property type="term" value="C:protein phosphatase type 1 complex"/>
    <property type="evidence" value="ECO:0007669"/>
    <property type="project" value="TreeGrafter"/>
</dbReference>
<dbReference type="PROSITE" id="PS51159">
    <property type="entry name" value="CBM21"/>
    <property type="match status" value="1"/>
</dbReference>
<keyword evidence="4" id="KW-1185">Reference proteome</keyword>
<comment type="caution">
    <text evidence="3">The sequence shown here is derived from an EMBL/GenBank/DDBJ whole genome shotgun (WGS) entry which is preliminary data.</text>
</comment>
<dbReference type="AlphaFoldDB" id="A0A8J4X401"/>
<evidence type="ECO:0000256" key="1">
    <source>
        <dbReference type="SAM" id="MobiDB-lite"/>
    </source>
</evidence>
<dbReference type="InterPro" id="IPR038175">
    <property type="entry name" value="CBM21_dom_sf"/>
</dbReference>
<dbReference type="InterPro" id="IPR005036">
    <property type="entry name" value="CBM21_dom"/>
</dbReference>
<dbReference type="PANTHER" id="PTHR12307">
    <property type="entry name" value="PROTEIN PHOSPHATASE 1 REGULATORY SUBUNIT"/>
    <property type="match status" value="1"/>
</dbReference>
<dbReference type="EMBL" id="QNUK01000111">
    <property type="protein sequence ID" value="KAF5901499.1"/>
    <property type="molecule type" value="Genomic_DNA"/>
</dbReference>
<organism evidence="3 4">
    <name type="scientific">Clarias magur</name>
    <name type="common">Asian catfish</name>
    <name type="synonym">Macropteronotus magur</name>
    <dbReference type="NCBI Taxonomy" id="1594786"/>
    <lineage>
        <taxon>Eukaryota</taxon>
        <taxon>Metazoa</taxon>
        <taxon>Chordata</taxon>
        <taxon>Craniata</taxon>
        <taxon>Vertebrata</taxon>
        <taxon>Euteleostomi</taxon>
        <taxon>Actinopterygii</taxon>
        <taxon>Neopterygii</taxon>
        <taxon>Teleostei</taxon>
        <taxon>Ostariophysi</taxon>
        <taxon>Siluriformes</taxon>
        <taxon>Clariidae</taxon>
        <taxon>Clarias</taxon>
    </lineage>
</organism>